<gene>
    <name evidence="2" type="primary">LOC137489785</name>
</gene>
<name>A0AC58I0X1_DANRE</name>
<evidence type="ECO:0000313" key="1">
    <source>
        <dbReference type="Proteomes" id="UP000000437"/>
    </source>
</evidence>
<dbReference type="RefSeq" id="XP_073787867.1">
    <property type="nucleotide sequence ID" value="XM_073931766.1"/>
</dbReference>
<proteinExistence type="predicted"/>
<accession>A0AC58I0X1</accession>
<sequence length="345" mass="38164">MTNLKNHLLGRGVFSSSHYRKEDFLVEYRGDIITKEECERRRRLYHNALEVFLFQLLFNGRLLWVDAAREDGSLGRLINDNHINTNSKMKIINVDRKPYLCLFATKDISPGQEITYNYDVSEWPWRNKVTSDTEIQTSTSLSCAGQKTGTQKVTSDTEIQTSTSLSCAGENGGTQKVTSDTEIQTSTSLSCAGENGGTQKVTSDTGIQTSTSFSCAGDNTGTQKINVTSDTEIQTSTSLSCAGDNTGTQKVNVFDTYKCLIPSRIALRVICVIGYYVIFKMGIVRRCRFLLLKSDWTNRLCVACCSGVGGGVGLGERVTDACCCAPQQQRRLGRAKKYCITIFVK</sequence>
<reference evidence="2" key="1">
    <citation type="submission" date="2025-08" db="UniProtKB">
        <authorList>
            <consortium name="RefSeq"/>
        </authorList>
    </citation>
    <scope>IDENTIFICATION</scope>
    <source>
        <strain evidence="2">Tuebingen</strain>
        <tissue evidence="2">Fibroblasts and whole tissue</tissue>
    </source>
</reference>
<evidence type="ECO:0000313" key="2">
    <source>
        <dbReference type="RefSeq" id="XP_073787867.1"/>
    </source>
</evidence>
<organism evidence="1 2">
    <name type="scientific">Danio rerio</name>
    <name type="common">Zebrafish</name>
    <name type="synonym">Brachydanio rerio</name>
    <dbReference type="NCBI Taxonomy" id="7955"/>
    <lineage>
        <taxon>Eukaryota</taxon>
        <taxon>Metazoa</taxon>
        <taxon>Chordata</taxon>
        <taxon>Craniata</taxon>
        <taxon>Vertebrata</taxon>
        <taxon>Euteleostomi</taxon>
        <taxon>Actinopterygii</taxon>
        <taxon>Neopterygii</taxon>
        <taxon>Teleostei</taxon>
        <taxon>Ostariophysi</taxon>
        <taxon>Cypriniformes</taxon>
        <taxon>Danionidae</taxon>
        <taxon>Danioninae</taxon>
        <taxon>Danio</taxon>
    </lineage>
</organism>
<keyword evidence="1" id="KW-1185">Reference proteome</keyword>
<protein>
    <submittedName>
        <fullName evidence="2">Uncharacterized protein isoform X1</fullName>
    </submittedName>
</protein>
<dbReference type="Proteomes" id="UP000000437">
    <property type="component" value="Chromosome 19"/>
</dbReference>